<protein>
    <submittedName>
        <fullName evidence="1">HAD family hydrolase</fullName>
    </submittedName>
</protein>
<dbReference type="GO" id="GO:0008967">
    <property type="term" value="F:phosphoglycolate phosphatase activity"/>
    <property type="evidence" value="ECO:0007669"/>
    <property type="project" value="TreeGrafter"/>
</dbReference>
<dbReference type="GO" id="GO:0005829">
    <property type="term" value="C:cytosol"/>
    <property type="evidence" value="ECO:0007669"/>
    <property type="project" value="TreeGrafter"/>
</dbReference>
<dbReference type="SFLD" id="SFLDG01129">
    <property type="entry name" value="C1.5:_HAD__Beta-PGM__Phosphata"/>
    <property type="match status" value="1"/>
</dbReference>
<dbReference type="PRINTS" id="PR00413">
    <property type="entry name" value="HADHALOGNASE"/>
</dbReference>
<accession>A0A928KNV0</accession>
<dbReference type="InterPro" id="IPR041492">
    <property type="entry name" value="HAD_2"/>
</dbReference>
<dbReference type="InterPro" id="IPR023198">
    <property type="entry name" value="PGP-like_dom2"/>
</dbReference>
<dbReference type="SUPFAM" id="SSF56784">
    <property type="entry name" value="HAD-like"/>
    <property type="match status" value="1"/>
</dbReference>
<dbReference type="Proteomes" id="UP000754750">
    <property type="component" value="Unassembled WGS sequence"/>
</dbReference>
<dbReference type="InterPro" id="IPR050155">
    <property type="entry name" value="HAD-like_hydrolase_sf"/>
</dbReference>
<dbReference type="NCBIfam" id="TIGR01509">
    <property type="entry name" value="HAD-SF-IA-v3"/>
    <property type="match status" value="1"/>
</dbReference>
<dbReference type="SFLD" id="SFLDG01135">
    <property type="entry name" value="C1.5.6:_HAD__Beta-PGM__Phospha"/>
    <property type="match status" value="1"/>
</dbReference>
<dbReference type="InterPro" id="IPR023214">
    <property type="entry name" value="HAD_sf"/>
</dbReference>
<dbReference type="InterPro" id="IPR006439">
    <property type="entry name" value="HAD-SF_hydro_IA"/>
</dbReference>
<dbReference type="Gene3D" id="1.10.150.240">
    <property type="entry name" value="Putative phosphatase, domain 2"/>
    <property type="match status" value="1"/>
</dbReference>
<dbReference type="AlphaFoldDB" id="A0A928KNV0"/>
<dbReference type="GO" id="GO:0006281">
    <property type="term" value="P:DNA repair"/>
    <property type="evidence" value="ECO:0007669"/>
    <property type="project" value="TreeGrafter"/>
</dbReference>
<dbReference type="NCBIfam" id="TIGR01549">
    <property type="entry name" value="HAD-SF-IA-v1"/>
    <property type="match status" value="1"/>
</dbReference>
<dbReference type="EMBL" id="SVNY01000001">
    <property type="protein sequence ID" value="MBE6832028.1"/>
    <property type="molecule type" value="Genomic_DNA"/>
</dbReference>
<keyword evidence="1" id="KW-0378">Hydrolase</keyword>
<proteinExistence type="predicted"/>
<dbReference type="RefSeq" id="WP_326839651.1">
    <property type="nucleotide sequence ID" value="NZ_SVNY01000001.1"/>
</dbReference>
<evidence type="ECO:0000313" key="1">
    <source>
        <dbReference type="EMBL" id="MBE6832028.1"/>
    </source>
</evidence>
<dbReference type="PANTHER" id="PTHR43434:SF1">
    <property type="entry name" value="PHOSPHOGLYCOLATE PHOSPHATASE"/>
    <property type="match status" value="1"/>
</dbReference>
<dbReference type="PANTHER" id="PTHR43434">
    <property type="entry name" value="PHOSPHOGLYCOLATE PHOSPHATASE"/>
    <property type="match status" value="1"/>
</dbReference>
<evidence type="ECO:0000313" key="2">
    <source>
        <dbReference type="Proteomes" id="UP000754750"/>
    </source>
</evidence>
<dbReference type="InterPro" id="IPR036412">
    <property type="entry name" value="HAD-like_sf"/>
</dbReference>
<gene>
    <name evidence="1" type="ORF">E7512_00320</name>
</gene>
<name>A0A928KNV0_9FIRM</name>
<sequence>MRYSGIVFDVDGTLLNSIQDLADSMNFVLSRHRFPIHDTEKYKQLVGNGMKALAISALPEEERESEQVDRYVEELEKQYEKKWNQSTKPYPGIEELLRRLEKSGIRMFVLSNKPQRFTEEVIEAFFGAKRFELVYGARTGIPKKPDPCAALEISKRSGIPVSDFLYLGDSGVDMKTADAAGMYAVGAAWGFRAADELWRSGAKAVIQTPLELIEIMK</sequence>
<organism evidence="1 2">
    <name type="scientific">Faecalispora sporosphaeroides</name>
    <dbReference type="NCBI Taxonomy" id="1549"/>
    <lineage>
        <taxon>Bacteria</taxon>
        <taxon>Bacillati</taxon>
        <taxon>Bacillota</taxon>
        <taxon>Clostridia</taxon>
        <taxon>Eubacteriales</taxon>
        <taxon>Oscillospiraceae</taxon>
        <taxon>Faecalispora</taxon>
    </lineage>
</organism>
<reference evidence="1" key="1">
    <citation type="submission" date="2019-04" db="EMBL/GenBank/DDBJ databases">
        <title>Evolution of Biomass-Degrading Anaerobic Consortia Revealed by Metagenomics.</title>
        <authorList>
            <person name="Peng X."/>
        </authorList>
    </citation>
    <scope>NUCLEOTIDE SEQUENCE</scope>
    <source>
        <strain evidence="1">SIG551</strain>
    </source>
</reference>
<comment type="caution">
    <text evidence="1">The sequence shown here is derived from an EMBL/GenBank/DDBJ whole genome shotgun (WGS) entry which is preliminary data.</text>
</comment>
<dbReference type="SFLD" id="SFLDS00003">
    <property type="entry name" value="Haloacid_Dehalogenase"/>
    <property type="match status" value="1"/>
</dbReference>
<dbReference type="Gene3D" id="3.40.50.1000">
    <property type="entry name" value="HAD superfamily/HAD-like"/>
    <property type="match status" value="1"/>
</dbReference>
<dbReference type="Pfam" id="PF13419">
    <property type="entry name" value="HAD_2"/>
    <property type="match status" value="1"/>
</dbReference>